<dbReference type="RefSeq" id="WP_064003928.1">
    <property type="nucleotide sequence ID" value="NZ_LSTV01000005.1"/>
</dbReference>
<keyword evidence="1" id="KW-0732">Signal</keyword>
<evidence type="ECO:0000256" key="1">
    <source>
        <dbReference type="SAM" id="SignalP"/>
    </source>
</evidence>
<feature type="signal peptide" evidence="1">
    <location>
        <begin position="1"/>
        <end position="24"/>
    </location>
</feature>
<dbReference type="PROSITE" id="PS51257">
    <property type="entry name" value="PROKAR_LIPOPROTEIN"/>
    <property type="match status" value="1"/>
</dbReference>
<feature type="chain" id="PRO_5008065948" evidence="1">
    <location>
        <begin position="25"/>
        <end position="179"/>
    </location>
</feature>
<proteinExistence type="predicted"/>
<dbReference type="AlphaFoldDB" id="A0A177K8K7"/>
<evidence type="ECO:0000313" key="2">
    <source>
        <dbReference type="EMBL" id="OAH49155.1"/>
    </source>
</evidence>
<comment type="caution">
    <text evidence="2">The sequence shown here is derived from an EMBL/GenBank/DDBJ whole genome shotgun (WGS) entry which is preliminary data.</text>
</comment>
<name>A0A177K8K7_9MICO</name>
<dbReference type="OrthoDB" id="4401005at2"/>
<protein>
    <submittedName>
        <fullName evidence="2">Uncharacterized protein</fullName>
    </submittedName>
</protein>
<reference evidence="2 3" key="1">
    <citation type="submission" date="2016-02" db="EMBL/GenBank/DDBJ databases">
        <authorList>
            <person name="Wen L."/>
            <person name="He K."/>
            <person name="Yang H."/>
        </authorList>
    </citation>
    <scope>NUCLEOTIDE SEQUENCE [LARGE SCALE GENOMIC DNA]</scope>
    <source>
        <strain evidence="2 3">CD11_3</strain>
    </source>
</reference>
<accession>A0A177K8K7</accession>
<sequence length="179" mass="17907">MTFRALPALAAAVLALALSACAPAAPNADPGSPSPTASAADCTADSGVTVIVDGGNLPGADGIALDTCVPADEPIAATDALAAAGVELEGTTEYGDEIVCRVNGQPSADEPVGSTEDPDYVETCESMPAGFAYWGLWVRPSADAEWGFAQEGIATLQLSPGESLELLFSLDGEPAAPTP</sequence>
<gene>
    <name evidence="2" type="ORF">AYL44_14260</name>
</gene>
<dbReference type="Proteomes" id="UP000076998">
    <property type="component" value="Unassembled WGS sequence"/>
</dbReference>
<evidence type="ECO:0000313" key="3">
    <source>
        <dbReference type="Proteomes" id="UP000076998"/>
    </source>
</evidence>
<organism evidence="2 3">
    <name type="scientific">Microbacterium oleivorans</name>
    <dbReference type="NCBI Taxonomy" id="273677"/>
    <lineage>
        <taxon>Bacteria</taxon>
        <taxon>Bacillati</taxon>
        <taxon>Actinomycetota</taxon>
        <taxon>Actinomycetes</taxon>
        <taxon>Micrococcales</taxon>
        <taxon>Microbacteriaceae</taxon>
        <taxon>Microbacterium</taxon>
    </lineage>
</organism>
<dbReference type="EMBL" id="LSTV01000005">
    <property type="protein sequence ID" value="OAH49155.1"/>
    <property type="molecule type" value="Genomic_DNA"/>
</dbReference>